<protein>
    <submittedName>
        <fullName evidence="2">Uncharacterized protein</fullName>
    </submittedName>
</protein>
<gene>
    <name evidence="2" type="ORF">L9F63_018564</name>
</gene>
<organism evidence="2 3">
    <name type="scientific">Diploptera punctata</name>
    <name type="common">Pacific beetle cockroach</name>
    <dbReference type="NCBI Taxonomy" id="6984"/>
    <lineage>
        <taxon>Eukaryota</taxon>
        <taxon>Metazoa</taxon>
        <taxon>Ecdysozoa</taxon>
        <taxon>Arthropoda</taxon>
        <taxon>Hexapoda</taxon>
        <taxon>Insecta</taxon>
        <taxon>Pterygota</taxon>
        <taxon>Neoptera</taxon>
        <taxon>Polyneoptera</taxon>
        <taxon>Dictyoptera</taxon>
        <taxon>Blattodea</taxon>
        <taxon>Blaberoidea</taxon>
        <taxon>Blaberidae</taxon>
        <taxon>Diplopterinae</taxon>
        <taxon>Diploptera</taxon>
    </lineage>
</organism>
<dbReference type="Proteomes" id="UP001233999">
    <property type="component" value="Unassembled WGS sequence"/>
</dbReference>
<comment type="caution">
    <text evidence="2">The sequence shown here is derived from an EMBL/GenBank/DDBJ whole genome shotgun (WGS) entry which is preliminary data.</text>
</comment>
<feature type="non-terminal residue" evidence="2">
    <location>
        <position position="75"/>
    </location>
</feature>
<dbReference type="AlphaFoldDB" id="A0AAD7ZWF5"/>
<accession>A0AAD7ZWF5</accession>
<evidence type="ECO:0000256" key="1">
    <source>
        <dbReference type="SAM" id="SignalP"/>
    </source>
</evidence>
<reference evidence="2" key="1">
    <citation type="journal article" date="2023" name="IScience">
        <title>Live-bearing cockroach genome reveals convergent evolutionary mechanisms linked to viviparity in insects and beyond.</title>
        <authorList>
            <person name="Fouks B."/>
            <person name="Harrison M.C."/>
            <person name="Mikhailova A.A."/>
            <person name="Marchal E."/>
            <person name="English S."/>
            <person name="Carruthers M."/>
            <person name="Jennings E.C."/>
            <person name="Chiamaka E.L."/>
            <person name="Frigard R.A."/>
            <person name="Pippel M."/>
            <person name="Attardo G.M."/>
            <person name="Benoit J.B."/>
            <person name="Bornberg-Bauer E."/>
            <person name="Tobe S.S."/>
        </authorList>
    </citation>
    <scope>NUCLEOTIDE SEQUENCE</scope>
    <source>
        <strain evidence="2">Stay&amp;Tobe</strain>
    </source>
</reference>
<feature type="non-terminal residue" evidence="2">
    <location>
        <position position="1"/>
    </location>
</feature>
<sequence>HFSGLLSLVLILSGQTLILMTTSENSALYRFTVLCCHVLRGYRSLCVTAGIPRVFLPAYVTREGVGKLFSPQIVL</sequence>
<keyword evidence="1" id="KW-0732">Signal</keyword>
<evidence type="ECO:0000313" key="3">
    <source>
        <dbReference type="Proteomes" id="UP001233999"/>
    </source>
</evidence>
<keyword evidence="3" id="KW-1185">Reference proteome</keyword>
<dbReference type="EMBL" id="JASPKZ010005718">
    <property type="protein sequence ID" value="KAJ9588069.1"/>
    <property type="molecule type" value="Genomic_DNA"/>
</dbReference>
<feature type="signal peptide" evidence="1">
    <location>
        <begin position="1"/>
        <end position="16"/>
    </location>
</feature>
<feature type="chain" id="PRO_5042215982" evidence="1">
    <location>
        <begin position="17"/>
        <end position="75"/>
    </location>
</feature>
<proteinExistence type="predicted"/>
<evidence type="ECO:0000313" key="2">
    <source>
        <dbReference type="EMBL" id="KAJ9588069.1"/>
    </source>
</evidence>
<reference evidence="2" key="2">
    <citation type="submission" date="2023-05" db="EMBL/GenBank/DDBJ databases">
        <authorList>
            <person name="Fouks B."/>
        </authorList>
    </citation>
    <scope>NUCLEOTIDE SEQUENCE</scope>
    <source>
        <strain evidence="2">Stay&amp;Tobe</strain>
        <tissue evidence="2">Testes</tissue>
    </source>
</reference>
<name>A0AAD7ZWF5_DIPPU</name>